<dbReference type="AlphaFoldDB" id="A0A699K0K3"/>
<feature type="domain" description="Reverse transcriptase Ty1/copia-type" evidence="1">
    <location>
        <begin position="211"/>
        <end position="275"/>
    </location>
</feature>
<dbReference type="Pfam" id="PF07727">
    <property type="entry name" value="RVT_2"/>
    <property type="match status" value="2"/>
</dbReference>
<feature type="domain" description="Reverse transcriptase Ty1/copia-type" evidence="1">
    <location>
        <begin position="279"/>
        <end position="338"/>
    </location>
</feature>
<protein>
    <submittedName>
        <fullName evidence="3">Retrovirus-related Pol polyprotein from transposon TNT 1-94</fullName>
    </submittedName>
</protein>
<accession>A0A699K0K3</accession>
<gene>
    <name evidence="3" type="ORF">Tci_636911</name>
</gene>
<dbReference type="InterPro" id="IPR054722">
    <property type="entry name" value="PolX-like_BBD"/>
</dbReference>
<dbReference type="InterPro" id="IPR013103">
    <property type="entry name" value="RVT_2"/>
</dbReference>
<evidence type="ECO:0000313" key="3">
    <source>
        <dbReference type="EMBL" id="GFA64939.1"/>
    </source>
</evidence>
<proteinExistence type="predicted"/>
<name>A0A699K0K3_TANCI</name>
<feature type="domain" description="Retrovirus-related Pol polyprotein from transposon TNT 1-94-like beta-barrel" evidence="2">
    <location>
        <begin position="35"/>
        <end position="78"/>
    </location>
</feature>
<dbReference type="Pfam" id="PF22936">
    <property type="entry name" value="Pol_BBD"/>
    <property type="match status" value="1"/>
</dbReference>
<reference evidence="3" key="1">
    <citation type="journal article" date="2019" name="Sci. Rep.">
        <title>Draft genome of Tanacetum cinerariifolium, the natural source of mosquito coil.</title>
        <authorList>
            <person name="Yamashiro T."/>
            <person name="Shiraishi A."/>
            <person name="Satake H."/>
            <person name="Nakayama K."/>
        </authorList>
    </citation>
    <scope>NUCLEOTIDE SEQUENCE</scope>
</reference>
<comment type="caution">
    <text evidence="3">The sequence shown here is derived from an EMBL/GenBank/DDBJ whole genome shotgun (WGS) entry which is preliminary data.</text>
</comment>
<evidence type="ECO:0000259" key="2">
    <source>
        <dbReference type="Pfam" id="PF22936"/>
    </source>
</evidence>
<sequence>ESSNSGSVDVVQDGSDDGDFGDVLMVCSASIVDTWIMDTGASYHMMFSRDLFTSFKEWNGTVKLGDDTVLSIKGTSVIGTATISQSSDKRDDRTNLWHRRLGHMTNTASYLVNRSPSTAIGLKTPQEVWSAKAEGGEMYSSRICNMSQRLSIVVYERVEVVKVLQSEKGKRNAPRPARYAGCVNTYDIDYVAYALAVGDDIGSDDPKTYKEADLVTLPKGVKPVGCKWVLKRKERIPGVEPLRFKARLVAKGFSQKEGIDYHEVCSPVVKHKTIQFDNCVYSKKVFGDSYVYLLLHVDDMLIVAKNMAVINDLKALLKSEFEMKDLGATKKILDKEVKYMKTVPYSSVVGSLIYAMVCTRPDLAHAVSVVSRFMANSGKAHWKTVK</sequence>
<evidence type="ECO:0000259" key="1">
    <source>
        <dbReference type="Pfam" id="PF07727"/>
    </source>
</evidence>
<dbReference type="PANTHER" id="PTHR11439">
    <property type="entry name" value="GAG-POL-RELATED RETROTRANSPOSON"/>
    <property type="match status" value="1"/>
</dbReference>
<organism evidence="3">
    <name type="scientific">Tanacetum cinerariifolium</name>
    <name type="common">Dalmatian daisy</name>
    <name type="synonym">Chrysanthemum cinerariifolium</name>
    <dbReference type="NCBI Taxonomy" id="118510"/>
    <lineage>
        <taxon>Eukaryota</taxon>
        <taxon>Viridiplantae</taxon>
        <taxon>Streptophyta</taxon>
        <taxon>Embryophyta</taxon>
        <taxon>Tracheophyta</taxon>
        <taxon>Spermatophyta</taxon>
        <taxon>Magnoliopsida</taxon>
        <taxon>eudicotyledons</taxon>
        <taxon>Gunneridae</taxon>
        <taxon>Pentapetalae</taxon>
        <taxon>asterids</taxon>
        <taxon>campanulids</taxon>
        <taxon>Asterales</taxon>
        <taxon>Asteraceae</taxon>
        <taxon>Asteroideae</taxon>
        <taxon>Anthemideae</taxon>
        <taxon>Anthemidinae</taxon>
        <taxon>Tanacetum</taxon>
    </lineage>
</organism>
<feature type="non-terminal residue" evidence="3">
    <location>
        <position position="1"/>
    </location>
</feature>
<dbReference type="EMBL" id="BKCJ010461823">
    <property type="protein sequence ID" value="GFA64939.1"/>
    <property type="molecule type" value="Genomic_DNA"/>
</dbReference>